<feature type="chain" id="PRO_5011621876" description="non-reducing end alpha-L-arabinofuranosidase" evidence="7">
    <location>
        <begin position="24"/>
        <end position="659"/>
    </location>
</feature>
<evidence type="ECO:0000313" key="9">
    <source>
        <dbReference type="EMBL" id="SDZ73105.1"/>
    </source>
</evidence>
<feature type="domain" description="Alpha-L-arabinofuranosidase C-terminal" evidence="8">
    <location>
        <begin position="449"/>
        <end position="650"/>
    </location>
</feature>
<dbReference type="InterPro" id="IPR008979">
    <property type="entry name" value="Galactose-bd-like_sf"/>
</dbReference>
<accession>A0A1H3VE75</accession>
<dbReference type="GO" id="GO:0046373">
    <property type="term" value="P:L-arabinose metabolic process"/>
    <property type="evidence" value="ECO:0007669"/>
    <property type="project" value="InterPro"/>
</dbReference>
<proteinExistence type="inferred from homology"/>
<organism evidence="9 10">
    <name type="scientific">Arachidicoccus rhizosphaerae</name>
    <dbReference type="NCBI Taxonomy" id="551991"/>
    <lineage>
        <taxon>Bacteria</taxon>
        <taxon>Pseudomonadati</taxon>
        <taxon>Bacteroidota</taxon>
        <taxon>Chitinophagia</taxon>
        <taxon>Chitinophagales</taxon>
        <taxon>Chitinophagaceae</taxon>
        <taxon>Arachidicoccus</taxon>
    </lineage>
</organism>
<keyword evidence="10" id="KW-1185">Reference proteome</keyword>
<evidence type="ECO:0000256" key="1">
    <source>
        <dbReference type="ARBA" id="ARBA00001462"/>
    </source>
</evidence>
<feature type="signal peptide" evidence="7">
    <location>
        <begin position="1"/>
        <end position="23"/>
    </location>
</feature>
<dbReference type="Pfam" id="PF22848">
    <property type="entry name" value="ASD1_dom"/>
    <property type="match status" value="1"/>
</dbReference>
<dbReference type="Pfam" id="PF02018">
    <property type="entry name" value="CBM_4_9"/>
    <property type="match status" value="1"/>
</dbReference>
<evidence type="ECO:0000256" key="7">
    <source>
        <dbReference type="SAM" id="SignalP"/>
    </source>
</evidence>
<comment type="similarity">
    <text evidence="2">Belongs to the glycosyl hydrolase 51 family.</text>
</comment>
<dbReference type="InterPro" id="IPR055235">
    <property type="entry name" value="ASD1_cat"/>
</dbReference>
<dbReference type="Gene3D" id="3.20.20.80">
    <property type="entry name" value="Glycosidases"/>
    <property type="match status" value="1"/>
</dbReference>
<dbReference type="AlphaFoldDB" id="A0A1H3VE75"/>
<evidence type="ECO:0000256" key="6">
    <source>
        <dbReference type="ARBA" id="ARBA00023180"/>
    </source>
</evidence>
<dbReference type="Gene3D" id="2.60.40.1180">
    <property type="entry name" value="Golgi alpha-mannosidase II"/>
    <property type="match status" value="1"/>
</dbReference>
<dbReference type="PANTHER" id="PTHR31776">
    <property type="entry name" value="ALPHA-L-ARABINOFURANOSIDASE 1"/>
    <property type="match status" value="1"/>
</dbReference>
<dbReference type="Gene3D" id="2.60.120.260">
    <property type="entry name" value="Galactose-binding domain-like"/>
    <property type="match status" value="1"/>
</dbReference>
<dbReference type="SUPFAM" id="SSF51011">
    <property type="entry name" value="Glycosyl hydrolase domain"/>
    <property type="match status" value="1"/>
</dbReference>
<evidence type="ECO:0000313" key="10">
    <source>
        <dbReference type="Proteomes" id="UP000199041"/>
    </source>
</evidence>
<dbReference type="InterPro" id="IPR051563">
    <property type="entry name" value="Glycosyl_Hydrolase_51"/>
</dbReference>
<sequence>MINRKLSLLVSGFIAVSSFSSLVAQTTTLTLHLDDTTRNVSPMLYGLMTEEINYAYDGGIYAEIIRNRSFKDNDKYPEHWTLNSGVDGQATMSLTTEEPLNDANKMALKLTVTKAGSSGAGIANSGYWGIPVRPNTEYKGFFYAKSSDSGMHLFSVSIENDSTNLGVYAMTKVSESGPGWKKYEFSLKTGNDVRETSDAKFIIRTMNAGTFYFSTCSLFPPTFNNRPNGNRPDIMQLLADMKPSFLRLPGGNFLEGGKFSTRYDWKKTLGPIEDRPGHMGTWGYRSSDGMGLLDYLQWCEDIHCEPLLAVFAGYTLEGDHLEGPLLEPFIDEALEEIEYIIGDVHSKWGAKRASDGHPEPFPLHFVEIGNEDFFDHSGSYKQRFAQFYNAIKEKYPQLTIISTFGKDFDVPGGKADMIDDHFYRNAADFESSATFYDNYDRKGPKVLVGEWATREGSPTPNFNAALGDAAWLTGLERNSDIVLMSCYAPLFVNVNKGAMQWESDLIGYNVLNSYGSPSYYVQKMFSNHLGNKVVPIDADTVLTQQEQLNEKEIAEGRKSRTLPTLFFVATRDSKNGNVFLKIVNTKSVEQKVKIKLEGIGKVQAKGKLVVLHAATPLETNSIKNPTDVIPVQSEIKGVSKSFDRNLPPYSVSVIQLKAD</sequence>
<evidence type="ECO:0000256" key="4">
    <source>
        <dbReference type="ARBA" id="ARBA00022729"/>
    </source>
</evidence>
<dbReference type="SMART" id="SM00813">
    <property type="entry name" value="Alpha-L-AF_C"/>
    <property type="match status" value="1"/>
</dbReference>
<dbReference type="InterPro" id="IPR003305">
    <property type="entry name" value="CenC_carb-bd"/>
</dbReference>
<dbReference type="Pfam" id="PF06964">
    <property type="entry name" value="Alpha-L-AF_C"/>
    <property type="match status" value="1"/>
</dbReference>
<dbReference type="InterPro" id="IPR017853">
    <property type="entry name" value="GH"/>
</dbReference>
<dbReference type="EMBL" id="FNQY01000001">
    <property type="protein sequence ID" value="SDZ73105.1"/>
    <property type="molecule type" value="Genomic_DNA"/>
</dbReference>
<dbReference type="PANTHER" id="PTHR31776:SF0">
    <property type="entry name" value="ALPHA-L-ARABINOFURANOSIDASE 1"/>
    <property type="match status" value="1"/>
</dbReference>
<keyword evidence="6" id="KW-0325">Glycoprotein</keyword>
<evidence type="ECO:0000259" key="8">
    <source>
        <dbReference type="SMART" id="SM00813"/>
    </source>
</evidence>
<dbReference type="RefSeq" id="WP_170831083.1">
    <property type="nucleotide sequence ID" value="NZ_FNQY01000001.1"/>
</dbReference>
<gene>
    <name evidence="9" type="ORF">SAMN05192529_1014</name>
</gene>
<keyword evidence="4 7" id="KW-0732">Signal</keyword>
<reference evidence="9 10" key="1">
    <citation type="submission" date="2016-10" db="EMBL/GenBank/DDBJ databases">
        <authorList>
            <person name="de Groot N.N."/>
        </authorList>
    </citation>
    <scope>NUCLEOTIDE SEQUENCE [LARGE SCALE GENOMIC DNA]</scope>
    <source>
        <strain evidence="9 10">Vu-144</strain>
    </source>
</reference>
<protein>
    <recommendedName>
        <fullName evidence="3">non-reducing end alpha-L-arabinofuranosidase</fullName>
        <ecNumber evidence="3">3.2.1.55</ecNumber>
    </recommendedName>
</protein>
<keyword evidence="5" id="KW-0378">Hydrolase</keyword>
<dbReference type="STRING" id="551991.SAMN05192529_1014"/>
<evidence type="ECO:0000256" key="5">
    <source>
        <dbReference type="ARBA" id="ARBA00022801"/>
    </source>
</evidence>
<dbReference type="InterPro" id="IPR010720">
    <property type="entry name" value="Alpha-L-AF_C"/>
</dbReference>
<dbReference type="Proteomes" id="UP000199041">
    <property type="component" value="Unassembled WGS sequence"/>
</dbReference>
<evidence type="ECO:0000256" key="2">
    <source>
        <dbReference type="ARBA" id="ARBA00007186"/>
    </source>
</evidence>
<dbReference type="EC" id="3.2.1.55" evidence="3"/>
<dbReference type="SUPFAM" id="SSF49785">
    <property type="entry name" value="Galactose-binding domain-like"/>
    <property type="match status" value="1"/>
</dbReference>
<evidence type="ECO:0000256" key="3">
    <source>
        <dbReference type="ARBA" id="ARBA00012670"/>
    </source>
</evidence>
<name>A0A1H3VE75_9BACT</name>
<comment type="catalytic activity">
    <reaction evidence="1">
        <text>Hydrolysis of terminal non-reducing alpha-L-arabinofuranoside residues in alpha-L-arabinosides.</text>
        <dbReference type="EC" id="3.2.1.55"/>
    </reaction>
</comment>
<dbReference type="InterPro" id="IPR013780">
    <property type="entry name" value="Glyco_hydro_b"/>
</dbReference>
<dbReference type="SUPFAM" id="SSF51445">
    <property type="entry name" value="(Trans)glycosidases"/>
    <property type="match status" value="1"/>
</dbReference>
<dbReference type="GO" id="GO:0046556">
    <property type="term" value="F:alpha-L-arabinofuranosidase activity"/>
    <property type="evidence" value="ECO:0007669"/>
    <property type="project" value="UniProtKB-EC"/>
</dbReference>